<reference evidence="2" key="1">
    <citation type="journal article" date="2020" name="mSystems">
        <title>Genome- and Community-Level Interaction Insights into Carbon Utilization and Element Cycling Functions of Hydrothermarchaeota in Hydrothermal Sediment.</title>
        <authorList>
            <person name="Zhou Z."/>
            <person name="Liu Y."/>
            <person name="Xu W."/>
            <person name="Pan J."/>
            <person name="Luo Z.H."/>
            <person name="Li M."/>
        </authorList>
    </citation>
    <scope>NUCLEOTIDE SEQUENCE [LARGE SCALE GENOMIC DNA]</scope>
    <source>
        <strain evidence="2">SpSt-200</strain>
    </source>
</reference>
<dbReference type="EMBL" id="DSIN01000015">
    <property type="protein sequence ID" value="HEF25114.1"/>
    <property type="molecule type" value="Genomic_DNA"/>
</dbReference>
<evidence type="ECO:0000256" key="1">
    <source>
        <dbReference type="SAM" id="MobiDB-lite"/>
    </source>
</evidence>
<protein>
    <submittedName>
        <fullName evidence="2">Uncharacterized protein</fullName>
    </submittedName>
</protein>
<evidence type="ECO:0000313" key="2">
    <source>
        <dbReference type="EMBL" id="HEF25114.1"/>
    </source>
</evidence>
<dbReference type="AlphaFoldDB" id="A0A7C2BBM6"/>
<name>A0A7C2BBM6_9PSED</name>
<accession>A0A7C2BBM6</accession>
<comment type="caution">
    <text evidence="2">The sequence shown here is derived from an EMBL/GenBank/DDBJ whole genome shotgun (WGS) entry which is preliminary data.</text>
</comment>
<sequence>MGPSFLRVPSLRSRSVGPPPSAIHGGGRLSRHPCRSAHSARPAFSLHPSRDWRCLGFLRLKIKSRSKADRGRIKSFPAKAGPTNRPRAPV</sequence>
<feature type="region of interest" description="Disordered" evidence="1">
    <location>
        <begin position="65"/>
        <end position="90"/>
    </location>
</feature>
<proteinExistence type="predicted"/>
<gene>
    <name evidence="2" type="ORF">ENP23_05010</name>
</gene>
<feature type="region of interest" description="Disordered" evidence="1">
    <location>
        <begin position="1"/>
        <end position="35"/>
    </location>
</feature>
<organism evidence="2">
    <name type="scientific">Pseudomonas graminis</name>
    <dbReference type="NCBI Taxonomy" id="158627"/>
    <lineage>
        <taxon>Bacteria</taxon>
        <taxon>Pseudomonadati</taxon>
        <taxon>Pseudomonadota</taxon>
        <taxon>Gammaproteobacteria</taxon>
        <taxon>Pseudomonadales</taxon>
        <taxon>Pseudomonadaceae</taxon>
        <taxon>Pseudomonas</taxon>
    </lineage>
</organism>